<evidence type="ECO:0000256" key="1">
    <source>
        <dbReference type="SAM" id="MobiDB-lite"/>
    </source>
</evidence>
<evidence type="ECO:0000313" key="2">
    <source>
        <dbReference type="EMBL" id="QRD05122.1"/>
    </source>
</evidence>
<gene>
    <name evidence="2" type="ORF">JI435_110380</name>
</gene>
<keyword evidence="3" id="KW-1185">Reference proteome</keyword>
<proteinExistence type="predicted"/>
<feature type="region of interest" description="Disordered" evidence="1">
    <location>
        <begin position="1"/>
        <end position="41"/>
    </location>
</feature>
<dbReference type="AlphaFoldDB" id="A0A7U2I8F9"/>
<organism evidence="2 3">
    <name type="scientific">Phaeosphaeria nodorum (strain SN15 / ATCC MYA-4574 / FGSC 10173)</name>
    <name type="common">Glume blotch fungus</name>
    <name type="synonym">Parastagonospora nodorum</name>
    <dbReference type="NCBI Taxonomy" id="321614"/>
    <lineage>
        <taxon>Eukaryota</taxon>
        <taxon>Fungi</taxon>
        <taxon>Dikarya</taxon>
        <taxon>Ascomycota</taxon>
        <taxon>Pezizomycotina</taxon>
        <taxon>Dothideomycetes</taxon>
        <taxon>Pleosporomycetidae</taxon>
        <taxon>Pleosporales</taxon>
        <taxon>Pleosporineae</taxon>
        <taxon>Phaeosphaeriaceae</taxon>
        <taxon>Parastagonospora</taxon>
    </lineage>
</organism>
<dbReference type="Proteomes" id="UP000663193">
    <property type="component" value="Chromosome 18"/>
</dbReference>
<evidence type="ECO:0000313" key="3">
    <source>
        <dbReference type="Proteomes" id="UP000663193"/>
    </source>
</evidence>
<reference evidence="3" key="1">
    <citation type="journal article" date="2021" name="BMC Genomics">
        <title>Chromosome-level genome assembly and manually-curated proteome of model necrotroph Parastagonospora nodorum Sn15 reveals a genome-wide trove of candidate effector homologs, and redundancy of virulence-related functions within an accessory chromosome.</title>
        <authorList>
            <person name="Bertazzoni S."/>
            <person name="Jones D.A.B."/>
            <person name="Phan H.T."/>
            <person name="Tan K.-C."/>
            <person name="Hane J.K."/>
        </authorList>
    </citation>
    <scope>NUCLEOTIDE SEQUENCE [LARGE SCALE GENOMIC DNA]</scope>
    <source>
        <strain evidence="3">SN15 / ATCC MYA-4574 / FGSC 10173)</strain>
    </source>
</reference>
<dbReference type="VEuPathDB" id="FungiDB:JI435_110380"/>
<sequence length="439" mass="49858">MNPPLSPIELDGPIPTSSRKRTASAISPPLVPPSSDDTTPRILSRRCHRVNNAAASVWGPDIPVTLKPAADDVTNAPPAPASTIPPAPFNIYRSLLRHPNLFFQFALRLPLDSAINLYAIDKEFHYLFNKYSVSILHDYARYWAPISSHVFTWILFPHLCISDPMLRPMNDRVWLARDVPSWRWVGMVLHRQTIVRGILSSLTLSGCGALPSPTESMLCKFWLLVEFKHTHQRQSFLQDTDIWSDADILLFHLFLVKLDMRLTHPILGNAPCGLSHLMLNQPSLTTLHDLLTGKVGDVRYPDLVPLMLRTYPMDTFDLLAFPYLDDEEITGVDEEDWNILGKEGWSEFGGAMELALDCVLNEGLRRELHAEQLLLEFVVFGHGDRLSRKWRKGAREYEGGFGRGRKNVIREVEERFGLVEKKEVKENEESGAEEMDLSM</sequence>
<name>A0A7U2I8F9_PHANO</name>
<dbReference type="OrthoDB" id="4966at2759"/>
<dbReference type="EMBL" id="CP069040">
    <property type="protein sequence ID" value="QRD05122.1"/>
    <property type="molecule type" value="Genomic_DNA"/>
</dbReference>
<protein>
    <submittedName>
        <fullName evidence="2">Uncharacterized protein</fullName>
    </submittedName>
</protein>
<accession>A0A7U2I8F9</accession>